<protein>
    <recommendedName>
        <fullName evidence="15">Integrase catalytic domain-containing protein</fullName>
    </recommendedName>
</protein>
<dbReference type="GO" id="GO:0004519">
    <property type="term" value="F:endonuclease activity"/>
    <property type="evidence" value="ECO:0007669"/>
    <property type="project" value="UniProtKB-KW"/>
</dbReference>
<evidence type="ECO:0000256" key="9">
    <source>
        <dbReference type="ARBA" id="ARBA00022842"/>
    </source>
</evidence>
<dbReference type="PANTHER" id="PTHR37984">
    <property type="entry name" value="PROTEIN CBG26694"/>
    <property type="match status" value="1"/>
</dbReference>
<dbReference type="SUPFAM" id="SSF53098">
    <property type="entry name" value="Ribonuclease H-like"/>
    <property type="match status" value="1"/>
</dbReference>
<evidence type="ECO:0000256" key="14">
    <source>
        <dbReference type="ARBA" id="ARBA00023172"/>
    </source>
</evidence>
<evidence type="ECO:0000256" key="2">
    <source>
        <dbReference type="ARBA" id="ARBA00022679"/>
    </source>
</evidence>
<dbReference type="GO" id="GO:0003964">
    <property type="term" value="F:RNA-directed DNA polymerase activity"/>
    <property type="evidence" value="ECO:0007669"/>
    <property type="project" value="UniProtKB-KW"/>
</dbReference>
<evidence type="ECO:0000259" key="15">
    <source>
        <dbReference type="PROSITE" id="PS50994"/>
    </source>
</evidence>
<dbReference type="FunFam" id="3.10.20.370:FF:000001">
    <property type="entry name" value="Retrovirus-related Pol polyprotein from transposon 17.6-like protein"/>
    <property type="match status" value="1"/>
</dbReference>
<dbReference type="Proteomes" id="UP001457282">
    <property type="component" value="Unassembled WGS sequence"/>
</dbReference>
<dbReference type="InterPro" id="IPR050951">
    <property type="entry name" value="Retrovirus_Pol_polyprotein"/>
</dbReference>
<keyword evidence="1" id="KW-0645">Protease</keyword>
<dbReference type="PROSITE" id="PS50994">
    <property type="entry name" value="INTEGRASE"/>
    <property type="match status" value="1"/>
</dbReference>
<evidence type="ECO:0000256" key="11">
    <source>
        <dbReference type="ARBA" id="ARBA00022918"/>
    </source>
</evidence>
<dbReference type="Gene3D" id="3.30.420.10">
    <property type="entry name" value="Ribonuclease H-like superfamily/Ribonuclease H"/>
    <property type="match status" value="1"/>
</dbReference>
<evidence type="ECO:0000256" key="8">
    <source>
        <dbReference type="ARBA" id="ARBA00022801"/>
    </source>
</evidence>
<dbReference type="AlphaFoldDB" id="A0AAW1YL21"/>
<keyword evidence="12" id="KW-0239">DNA-directed DNA polymerase</keyword>
<keyword evidence="13" id="KW-0238">DNA-binding</keyword>
<keyword evidence="3" id="KW-0548">Nucleotidyltransferase</keyword>
<name>A0AAW1YL21_RUBAR</name>
<evidence type="ECO:0000256" key="3">
    <source>
        <dbReference type="ARBA" id="ARBA00022695"/>
    </source>
</evidence>
<dbReference type="GO" id="GO:0015074">
    <property type="term" value="P:DNA integration"/>
    <property type="evidence" value="ECO:0007669"/>
    <property type="project" value="UniProtKB-KW"/>
</dbReference>
<keyword evidence="7" id="KW-0255">Endonuclease</keyword>
<dbReference type="InterPro" id="IPR012337">
    <property type="entry name" value="RNaseH-like_sf"/>
</dbReference>
<dbReference type="GO" id="GO:0004190">
    <property type="term" value="F:aspartic-type endopeptidase activity"/>
    <property type="evidence" value="ECO:0007669"/>
    <property type="project" value="UniProtKB-KW"/>
</dbReference>
<dbReference type="Pfam" id="PF17921">
    <property type="entry name" value="Integrase_H2C2"/>
    <property type="match status" value="1"/>
</dbReference>
<dbReference type="Pfam" id="PF17917">
    <property type="entry name" value="RT_RNaseH"/>
    <property type="match status" value="1"/>
</dbReference>
<dbReference type="Gene3D" id="1.10.340.70">
    <property type="match status" value="1"/>
</dbReference>
<comment type="caution">
    <text evidence="16">The sequence shown here is derived from an EMBL/GenBank/DDBJ whole genome shotgun (WGS) entry which is preliminary data.</text>
</comment>
<keyword evidence="2" id="KW-0808">Transferase</keyword>
<keyword evidence="6" id="KW-0064">Aspartyl protease</keyword>
<dbReference type="Gene3D" id="3.10.20.370">
    <property type="match status" value="1"/>
</dbReference>
<dbReference type="InterPro" id="IPR041588">
    <property type="entry name" value="Integrase_H2C2"/>
</dbReference>
<dbReference type="InterPro" id="IPR001584">
    <property type="entry name" value="Integrase_cat-core"/>
</dbReference>
<dbReference type="InterPro" id="IPR056924">
    <property type="entry name" value="SH3_Tf2-1"/>
</dbReference>
<dbReference type="InterPro" id="IPR043128">
    <property type="entry name" value="Rev_trsase/Diguanyl_cyclase"/>
</dbReference>
<dbReference type="InterPro" id="IPR043502">
    <property type="entry name" value="DNA/RNA_pol_sf"/>
</dbReference>
<evidence type="ECO:0000256" key="5">
    <source>
        <dbReference type="ARBA" id="ARBA00022723"/>
    </source>
</evidence>
<dbReference type="Gene3D" id="3.30.70.270">
    <property type="match status" value="1"/>
</dbReference>
<evidence type="ECO:0000256" key="1">
    <source>
        <dbReference type="ARBA" id="ARBA00022670"/>
    </source>
</evidence>
<dbReference type="EMBL" id="JBEDUW010000001">
    <property type="protein sequence ID" value="KAK9949362.1"/>
    <property type="molecule type" value="Genomic_DNA"/>
</dbReference>
<keyword evidence="5" id="KW-0479">Metal-binding</keyword>
<dbReference type="GO" id="GO:0006310">
    <property type="term" value="P:DNA recombination"/>
    <property type="evidence" value="ECO:0007669"/>
    <property type="project" value="UniProtKB-KW"/>
</dbReference>
<evidence type="ECO:0000256" key="4">
    <source>
        <dbReference type="ARBA" id="ARBA00022722"/>
    </source>
</evidence>
<dbReference type="InterPro" id="IPR036397">
    <property type="entry name" value="RNaseH_sf"/>
</dbReference>
<keyword evidence="11" id="KW-0695">RNA-directed DNA polymerase</keyword>
<reference evidence="16 17" key="1">
    <citation type="journal article" date="2023" name="G3 (Bethesda)">
        <title>A chromosome-length genome assembly and annotation of blackberry (Rubus argutus, cv. 'Hillquist').</title>
        <authorList>
            <person name="Bruna T."/>
            <person name="Aryal R."/>
            <person name="Dudchenko O."/>
            <person name="Sargent D.J."/>
            <person name="Mead D."/>
            <person name="Buti M."/>
            <person name="Cavallini A."/>
            <person name="Hytonen T."/>
            <person name="Andres J."/>
            <person name="Pham M."/>
            <person name="Weisz D."/>
            <person name="Mascagni F."/>
            <person name="Usai G."/>
            <person name="Natali L."/>
            <person name="Bassil N."/>
            <person name="Fernandez G.E."/>
            <person name="Lomsadze A."/>
            <person name="Armour M."/>
            <person name="Olukolu B."/>
            <person name="Poorten T."/>
            <person name="Britton C."/>
            <person name="Davik J."/>
            <person name="Ashrafi H."/>
            <person name="Aiden E.L."/>
            <person name="Borodovsky M."/>
            <person name="Worthington M."/>
        </authorList>
    </citation>
    <scope>NUCLEOTIDE SEQUENCE [LARGE SCALE GENOMIC DNA]</scope>
    <source>
        <strain evidence="16">PI 553951</strain>
    </source>
</reference>
<keyword evidence="10" id="KW-0229">DNA integration</keyword>
<dbReference type="FunFam" id="3.30.70.270:FF:000115">
    <property type="entry name" value="Polyprotein of retroviral origin, putative"/>
    <property type="match status" value="1"/>
</dbReference>
<keyword evidence="9" id="KW-0460">Magnesium</keyword>
<dbReference type="SUPFAM" id="SSF56672">
    <property type="entry name" value="DNA/RNA polymerases"/>
    <property type="match status" value="1"/>
</dbReference>
<evidence type="ECO:0000256" key="6">
    <source>
        <dbReference type="ARBA" id="ARBA00022750"/>
    </source>
</evidence>
<accession>A0AAW1YL21</accession>
<dbReference type="FunFam" id="3.30.420.10:FF:000032">
    <property type="entry name" value="Retrovirus-related Pol polyprotein from transposon 297-like Protein"/>
    <property type="match status" value="1"/>
</dbReference>
<gene>
    <name evidence="16" type="ORF">M0R45_004889</name>
</gene>
<keyword evidence="17" id="KW-1185">Reference proteome</keyword>
<evidence type="ECO:0000256" key="7">
    <source>
        <dbReference type="ARBA" id="ARBA00022759"/>
    </source>
</evidence>
<dbReference type="GO" id="GO:0046872">
    <property type="term" value="F:metal ion binding"/>
    <property type="evidence" value="ECO:0007669"/>
    <property type="project" value="UniProtKB-KW"/>
</dbReference>
<dbReference type="GO" id="GO:0006508">
    <property type="term" value="P:proteolysis"/>
    <property type="evidence" value="ECO:0007669"/>
    <property type="project" value="UniProtKB-KW"/>
</dbReference>
<keyword evidence="8" id="KW-0378">Hydrolase</keyword>
<feature type="domain" description="Integrase catalytic" evidence="15">
    <location>
        <begin position="389"/>
        <end position="552"/>
    </location>
</feature>
<dbReference type="GO" id="GO:0003887">
    <property type="term" value="F:DNA-directed DNA polymerase activity"/>
    <property type="evidence" value="ECO:0007669"/>
    <property type="project" value="UniProtKB-KW"/>
</dbReference>
<keyword evidence="14" id="KW-0233">DNA recombination</keyword>
<dbReference type="PANTHER" id="PTHR37984:SF5">
    <property type="entry name" value="PROTEIN NYNRIN-LIKE"/>
    <property type="match status" value="1"/>
</dbReference>
<dbReference type="Pfam" id="PF24626">
    <property type="entry name" value="SH3_Tf2-1"/>
    <property type="match status" value="1"/>
</dbReference>
<dbReference type="InterPro" id="IPR041373">
    <property type="entry name" value="RT_RNaseH"/>
</dbReference>
<evidence type="ECO:0000313" key="16">
    <source>
        <dbReference type="EMBL" id="KAK9949362.1"/>
    </source>
</evidence>
<dbReference type="GO" id="GO:0003677">
    <property type="term" value="F:DNA binding"/>
    <property type="evidence" value="ECO:0007669"/>
    <property type="project" value="UniProtKB-KW"/>
</dbReference>
<evidence type="ECO:0000256" key="10">
    <source>
        <dbReference type="ARBA" id="ARBA00022908"/>
    </source>
</evidence>
<keyword evidence="4" id="KW-0540">Nuclease</keyword>
<sequence length="749" mass="86637">MQSLRSVTSGKSQVKFLGHVVSHRGIAMDPAKIESVMEWKAPTSPTEVRSFLGLAGYYRRFIEGFSKIALPMTKLTRKNVIYIWDDNCEQAFQQLKEKLTTAPVLTIPESGVPFVIYSDASYQGLGCVLMQNGKVVAYASRQLKQHEKNYPTHDLELAAVVFALKIWRHHLYGEQFDLFSDHKSLKYIFSQKELNMRQRRWMELIKDYDFTLQYHPGKANVVADALSRKPRSDLAIILNQNWSMLGTLIEYKVSPSMTQEGIFIGNLVVQPTLISRIIQAQEGEKELSKYVQKMKEKNPEDWSVQPGAGMRFRGRLCVPNVAELKDAVMEEAHRTKFTVHPGGTKMYKDLRRNFWWNNMKRDIANYVSRCLTCQLVKAERIRKGGLLQPLKIPEWKWENIAMDFVTDLPKTQKGNDAIWVVVDRLTKSAHFLPMKMTDTIEVLSKLYLKEIVRLHGVPVSIVSDRDARFTSKFWDSLQKAMETNLDMSTAFHPQTDGQTERVNQVVEDMLRSCIMDFGGNWESHLHLIEFAYNNSYHSSIGMAPFEALYGRPCRTPICWAEVGEDVLPGPDMIKEAAEIVTTIKERLKTAQSRQKSYADQHRRDVEFKIGDRVLLKVSPMKGVIRFGKKKAKLSPRFIGPFQIISRIGTLAYRLDLPKHLSKVHNVFHVSMLREYKPDKSHVIDHSTLELSEDVTYEEAPVRIMGREIRKLRTKEIPMVKILWNRHDENEASWELETEMRKKYPFLFEE</sequence>
<evidence type="ECO:0000256" key="13">
    <source>
        <dbReference type="ARBA" id="ARBA00023125"/>
    </source>
</evidence>
<evidence type="ECO:0000313" key="17">
    <source>
        <dbReference type="Proteomes" id="UP001457282"/>
    </source>
</evidence>
<evidence type="ECO:0000256" key="12">
    <source>
        <dbReference type="ARBA" id="ARBA00022932"/>
    </source>
</evidence>
<dbReference type="CDD" id="cd09274">
    <property type="entry name" value="RNase_HI_RT_Ty3"/>
    <property type="match status" value="1"/>
</dbReference>
<organism evidence="16 17">
    <name type="scientific">Rubus argutus</name>
    <name type="common">Southern blackberry</name>
    <dbReference type="NCBI Taxonomy" id="59490"/>
    <lineage>
        <taxon>Eukaryota</taxon>
        <taxon>Viridiplantae</taxon>
        <taxon>Streptophyta</taxon>
        <taxon>Embryophyta</taxon>
        <taxon>Tracheophyta</taxon>
        <taxon>Spermatophyta</taxon>
        <taxon>Magnoliopsida</taxon>
        <taxon>eudicotyledons</taxon>
        <taxon>Gunneridae</taxon>
        <taxon>Pentapetalae</taxon>
        <taxon>rosids</taxon>
        <taxon>fabids</taxon>
        <taxon>Rosales</taxon>
        <taxon>Rosaceae</taxon>
        <taxon>Rosoideae</taxon>
        <taxon>Rosoideae incertae sedis</taxon>
        <taxon>Rubus</taxon>
    </lineage>
</organism>
<proteinExistence type="predicted"/>